<keyword evidence="1" id="KW-0812">Transmembrane</keyword>
<evidence type="ECO:0000313" key="3">
    <source>
        <dbReference type="Proteomes" id="UP001595898"/>
    </source>
</evidence>
<keyword evidence="3" id="KW-1185">Reference proteome</keyword>
<protein>
    <recommendedName>
        <fullName evidence="4">PGF-pre-PGF domain-containing protein</fullName>
    </recommendedName>
</protein>
<dbReference type="Proteomes" id="UP001595898">
    <property type="component" value="Unassembled WGS sequence"/>
</dbReference>
<accession>A0ABD5PNL5</accession>
<dbReference type="EMBL" id="JBHSFA010000004">
    <property type="protein sequence ID" value="MFC4541944.1"/>
    <property type="molecule type" value="Genomic_DNA"/>
</dbReference>
<proteinExistence type="predicted"/>
<gene>
    <name evidence="2" type="ORF">ACFO5R_08385</name>
</gene>
<keyword evidence="1" id="KW-0472">Membrane</keyword>
<sequence>MNARLILTLIIVCSLLSSASTVAFSQSASAQDADSYVLEQGDRCQPIEPIESGETVESFYDYRNHETHPPEVERLYSSYGTTHLQEDDTSILFLHEGPDGLSLVMVNDHLGGDTRGGLASLNVTGVPSATEWVVQDDLYTGESNMAEWHRGDGWIAADWIWSDGRTDGGAIRGGLDDEFAITVHPGFNENATFADPDEDFYDPNFHDGGGISDWEYLSGDSDSPDRTDLDLEEPVTLRTGTCDDPFVTTSPTETGSEARILNADPDNAVSIRPQTESNGVRFERLDVTGIDGDATLVFDTQRPDGIESSPDGGDALSHLSVTSESRATDVSGTATFTVDAATLNDYGLEPDAVALYERSDDGWTEAPTTLQDESDETYRFTADVTSLSAVSVAERSESGYSAAVFGIGAMVALASVLGIGWLWSSVRGRGHR</sequence>
<keyword evidence="1" id="KW-1133">Transmembrane helix</keyword>
<name>A0ABD5PNL5_9EURY</name>
<evidence type="ECO:0000256" key="1">
    <source>
        <dbReference type="SAM" id="Phobius"/>
    </source>
</evidence>
<dbReference type="RefSeq" id="WP_250142622.1">
    <property type="nucleotide sequence ID" value="NZ_JALIQP010000008.1"/>
</dbReference>
<evidence type="ECO:0000313" key="2">
    <source>
        <dbReference type="EMBL" id="MFC4541944.1"/>
    </source>
</evidence>
<dbReference type="AlphaFoldDB" id="A0ABD5PNL5"/>
<comment type="caution">
    <text evidence="2">The sequence shown here is derived from an EMBL/GenBank/DDBJ whole genome shotgun (WGS) entry which is preliminary data.</text>
</comment>
<evidence type="ECO:0008006" key="4">
    <source>
        <dbReference type="Google" id="ProtNLM"/>
    </source>
</evidence>
<organism evidence="2 3">
    <name type="scientific">Halosolutus amylolyticus</name>
    <dbReference type="NCBI Taxonomy" id="2932267"/>
    <lineage>
        <taxon>Archaea</taxon>
        <taxon>Methanobacteriati</taxon>
        <taxon>Methanobacteriota</taxon>
        <taxon>Stenosarchaea group</taxon>
        <taxon>Halobacteria</taxon>
        <taxon>Halobacteriales</taxon>
        <taxon>Natrialbaceae</taxon>
        <taxon>Halosolutus</taxon>
    </lineage>
</organism>
<reference evidence="2 3" key="1">
    <citation type="journal article" date="2019" name="Int. J. Syst. Evol. Microbiol.">
        <title>The Global Catalogue of Microorganisms (GCM) 10K type strain sequencing project: providing services to taxonomists for standard genome sequencing and annotation.</title>
        <authorList>
            <consortium name="The Broad Institute Genomics Platform"/>
            <consortium name="The Broad Institute Genome Sequencing Center for Infectious Disease"/>
            <person name="Wu L."/>
            <person name="Ma J."/>
        </authorList>
    </citation>
    <scope>NUCLEOTIDE SEQUENCE [LARGE SCALE GENOMIC DNA]</scope>
    <source>
        <strain evidence="2 3">WLHS5</strain>
    </source>
</reference>
<feature type="transmembrane region" description="Helical" evidence="1">
    <location>
        <begin position="400"/>
        <end position="423"/>
    </location>
</feature>